<evidence type="ECO:0000313" key="2">
    <source>
        <dbReference type="Proteomes" id="UP001476798"/>
    </source>
</evidence>
<dbReference type="Proteomes" id="UP001476798">
    <property type="component" value="Unassembled WGS sequence"/>
</dbReference>
<gene>
    <name evidence="1" type="ORF">GOODEAATRI_032622</name>
</gene>
<organism evidence="1 2">
    <name type="scientific">Goodea atripinnis</name>
    <dbReference type="NCBI Taxonomy" id="208336"/>
    <lineage>
        <taxon>Eukaryota</taxon>
        <taxon>Metazoa</taxon>
        <taxon>Chordata</taxon>
        <taxon>Craniata</taxon>
        <taxon>Vertebrata</taxon>
        <taxon>Euteleostomi</taxon>
        <taxon>Actinopterygii</taxon>
        <taxon>Neopterygii</taxon>
        <taxon>Teleostei</taxon>
        <taxon>Neoteleostei</taxon>
        <taxon>Acanthomorphata</taxon>
        <taxon>Ovalentaria</taxon>
        <taxon>Atherinomorphae</taxon>
        <taxon>Cyprinodontiformes</taxon>
        <taxon>Goodeidae</taxon>
        <taxon>Goodea</taxon>
    </lineage>
</organism>
<evidence type="ECO:0000313" key="1">
    <source>
        <dbReference type="EMBL" id="MEQ2173493.1"/>
    </source>
</evidence>
<sequence length="104" mass="11236">MCLLSECPILEPSSRWRSCDLIAERAVHRPLTCPDPKHRSQAGLQCRIKGSAAAPDRYTATARKQVQTGSRWLGCGEVNLVASYSVGGGPSGAGPGYLKESYDW</sequence>
<dbReference type="EMBL" id="JAHRIO010046178">
    <property type="protein sequence ID" value="MEQ2173493.1"/>
    <property type="molecule type" value="Genomic_DNA"/>
</dbReference>
<reference evidence="1 2" key="1">
    <citation type="submission" date="2021-06" db="EMBL/GenBank/DDBJ databases">
        <authorList>
            <person name="Palmer J.M."/>
        </authorList>
    </citation>
    <scope>NUCLEOTIDE SEQUENCE [LARGE SCALE GENOMIC DNA]</scope>
    <source>
        <strain evidence="1 2">GA_2019</strain>
        <tissue evidence="1">Muscle</tissue>
    </source>
</reference>
<name>A0ABV0NQ55_9TELE</name>
<comment type="caution">
    <text evidence="1">The sequence shown here is derived from an EMBL/GenBank/DDBJ whole genome shotgun (WGS) entry which is preliminary data.</text>
</comment>
<accession>A0ABV0NQ55</accession>
<protein>
    <submittedName>
        <fullName evidence="1">Uncharacterized protein</fullName>
    </submittedName>
</protein>
<proteinExistence type="predicted"/>
<keyword evidence="2" id="KW-1185">Reference proteome</keyword>